<dbReference type="EMBL" id="QHGZ01000091">
    <property type="protein sequence ID" value="RDY85163.1"/>
    <property type="molecule type" value="Genomic_DNA"/>
</dbReference>
<proteinExistence type="predicted"/>
<reference evidence="1 2" key="1">
    <citation type="journal article" date="2018" name="Emerg. Microbes Infect.">
        <title>Phenotypic and molecular analysis of nontypeable Group B streptococci: identification of cps2a and hybrid cps2a/cps5 Group B streptococcal capsule gene clusters.</title>
        <authorList>
            <person name="Alhhazmi A."/>
            <person name="Tyrrell G.J."/>
        </authorList>
    </citation>
    <scope>NUCLEOTIDE SEQUENCE [LARGE SCALE GENOMIC DNA]</scope>
    <source>
        <strain evidence="1 2">PLGBS17</strain>
    </source>
</reference>
<dbReference type="Proteomes" id="UP000256718">
    <property type="component" value="Unassembled WGS sequence"/>
</dbReference>
<gene>
    <name evidence="1" type="ORF">C4618_03185</name>
</gene>
<protein>
    <submittedName>
        <fullName evidence="1">Uncharacterized protein</fullName>
    </submittedName>
</protein>
<name>A0A3A6Q6Q4_STRAG</name>
<evidence type="ECO:0000313" key="1">
    <source>
        <dbReference type="EMBL" id="RDY85163.1"/>
    </source>
</evidence>
<evidence type="ECO:0000313" key="2">
    <source>
        <dbReference type="Proteomes" id="UP000256718"/>
    </source>
</evidence>
<comment type="caution">
    <text evidence="1">The sequence shown here is derived from an EMBL/GenBank/DDBJ whole genome shotgun (WGS) entry which is preliminary data.</text>
</comment>
<accession>A0A3A6Q6Q4</accession>
<sequence>MSYFEMTKISKKFTSDFLYYDYSKGEPNGKRYN</sequence>
<dbReference type="AlphaFoldDB" id="A0A3A6Q6Q4"/>
<organism evidence="1 2">
    <name type="scientific">Streptococcus agalactiae</name>
    <dbReference type="NCBI Taxonomy" id="1311"/>
    <lineage>
        <taxon>Bacteria</taxon>
        <taxon>Bacillati</taxon>
        <taxon>Bacillota</taxon>
        <taxon>Bacilli</taxon>
        <taxon>Lactobacillales</taxon>
        <taxon>Streptococcaceae</taxon>
        <taxon>Streptococcus</taxon>
    </lineage>
</organism>